<reference evidence="1" key="1">
    <citation type="submission" date="2023-06" db="EMBL/GenBank/DDBJ databases">
        <title>Genomic analysis of the entomopathogenic nematode Steinernema hermaphroditum.</title>
        <authorList>
            <person name="Schwarz E.M."/>
            <person name="Heppert J.K."/>
            <person name="Baniya A."/>
            <person name="Schwartz H.T."/>
            <person name="Tan C.-H."/>
            <person name="Antoshechkin I."/>
            <person name="Sternberg P.W."/>
            <person name="Goodrich-Blair H."/>
            <person name="Dillman A.R."/>
        </authorList>
    </citation>
    <scope>NUCLEOTIDE SEQUENCE</scope>
    <source>
        <strain evidence="1">PS9179</strain>
        <tissue evidence="1">Whole animal</tissue>
    </source>
</reference>
<sequence length="76" mass="8169">MTVACDALMTNFAARSDSPIDRPIVRFHVDSNAHQATLSATVSPLLSLHLISLQGGRFCREQLHATGKHRSAAGVD</sequence>
<name>A0AA39HJU4_9BILA</name>
<keyword evidence="2" id="KW-1185">Reference proteome</keyword>
<evidence type="ECO:0000313" key="2">
    <source>
        <dbReference type="Proteomes" id="UP001175271"/>
    </source>
</evidence>
<evidence type="ECO:0000313" key="1">
    <source>
        <dbReference type="EMBL" id="KAK0407200.1"/>
    </source>
</evidence>
<organism evidence="1 2">
    <name type="scientific">Steinernema hermaphroditum</name>
    <dbReference type="NCBI Taxonomy" id="289476"/>
    <lineage>
        <taxon>Eukaryota</taxon>
        <taxon>Metazoa</taxon>
        <taxon>Ecdysozoa</taxon>
        <taxon>Nematoda</taxon>
        <taxon>Chromadorea</taxon>
        <taxon>Rhabditida</taxon>
        <taxon>Tylenchina</taxon>
        <taxon>Panagrolaimomorpha</taxon>
        <taxon>Strongyloidoidea</taxon>
        <taxon>Steinernematidae</taxon>
        <taxon>Steinernema</taxon>
    </lineage>
</organism>
<comment type="caution">
    <text evidence="1">The sequence shown here is derived from an EMBL/GenBank/DDBJ whole genome shotgun (WGS) entry which is preliminary data.</text>
</comment>
<accession>A0AA39HJU4</accession>
<gene>
    <name evidence="1" type="ORF">QR680_019072</name>
</gene>
<proteinExistence type="predicted"/>
<dbReference type="EMBL" id="JAUCMV010000004">
    <property type="protein sequence ID" value="KAK0407200.1"/>
    <property type="molecule type" value="Genomic_DNA"/>
</dbReference>
<dbReference type="Proteomes" id="UP001175271">
    <property type="component" value="Unassembled WGS sequence"/>
</dbReference>
<dbReference type="AlphaFoldDB" id="A0AA39HJU4"/>
<protein>
    <submittedName>
        <fullName evidence="1">Uncharacterized protein</fullName>
    </submittedName>
</protein>